<feature type="compositionally biased region" description="Acidic residues" evidence="1">
    <location>
        <begin position="111"/>
        <end position="129"/>
    </location>
</feature>
<gene>
    <name evidence="2" type="ORF">PG991_015838</name>
</gene>
<sequence>MEETATEETATEETATEETADASTATVTMPRTGPTPPVKGKPLSQGWRDRICELHRIGFGYKSIKSQHPELDLSTIRYTIRMEKFRVDNANRRPPGRPKEKRDPVVLPRETEEDAVATEDAAQEDEQNA</sequence>
<name>A0ABR1QZX8_9PEZI</name>
<feature type="region of interest" description="Disordered" evidence="1">
    <location>
        <begin position="86"/>
        <end position="129"/>
    </location>
</feature>
<feature type="region of interest" description="Disordered" evidence="1">
    <location>
        <begin position="1"/>
        <end position="45"/>
    </location>
</feature>
<evidence type="ECO:0000313" key="2">
    <source>
        <dbReference type="EMBL" id="KAK7994250.1"/>
    </source>
</evidence>
<dbReference type="Proteomes" id="UP001396898">
    <property type="component" value="Unassembled WGS sequence"/>
</dbReference>
<proteinExistence type="predicted"/>
<accession>A0ABR1QZX8</accession>
<evidence type="ECO:0000313" key="3">
    <source>
        <dbReference type="Proteomes" id="UP001396898"/>
    </source>
</evidence>
<keyword evidence="3" id="KW-1185">Reference proteome</keyword>
<comment type="caution">
    <text evidence="2">The sequence shown here is derived from an EMBL/GenBank/DDBJ whole genome shotgun (WGS) entry which is preliminary data.</text>
</comment>
<feature type="compositionally biased region" description="Acidic residues" evidence="1">
    <location>
        <begin position="1"/>
        <end position="20"/>
    </location>
</feature>
<dbReference type="EMBL" id="JAQQWI010000024">
    <property type="protein sequence ID" value="KAK7994250.1"/>
    <property type="molecule type" value="Genomic_DNA"/>
</dbReference>
<organism evidence="2 3">
    <name type="scientific">Apiospora marii</name>
    <dbReference type="NCBI Taxonomy" id="335849"/>
    <lineage>
        <taxon>Eukaryota</taxon>
        <taxon>Fungi</taxon>
        <taxon>Dikarya</taxon>
        <taxon>Ascomycota</taxon>
        <taxon>Pezizomycotina</taxon>
        <taxon>Sordariomycetes</taxon>
        <taxon>Xylariomycetidae</taxon>
        <taxon>Amphisphaeriales</taxon>
        <taxon>Apiosporaceae</taxon>
        <taxon>Apiospora</taxon>
    </lineage>
</organism>
<protein>
    <submittedName>
        <fullName evidence="2">Uncharacterized protein</fullName>
    </submittedName>
</protein>
<evidence type="ECO:0000256" key="1">
    <source>
        <dbReference type="SAM" id="MobiDB-lite"/>
    </source>
</evidence>
<feature type="compositionally biased region" description="Basic and acidic residues" evidence="1">
    <location>
        <begin position="86"/>
        <end position="104"/>
    </location>
</feature>
<reference evidence="2 3" key="1">
    <citation type="submission" date="2023-01" db="EMBL/GenBank/DDBJ databases">
        <title>Analysis of 21 Apiospora genomes using comparative genomics revels a genus with tremendous synthesis potential of carbohydrate active enzymes and secondary metabolites.</title>
        <authorList>
            <person name="Sorensen T."/>
        </authorList>
    </citation>
    <scope>NUCLEOTIDE SEQUENCE [LARGE SCALE GENOMIC DNA]</scope>
    <source>
        <strain evidence="2 3">CBS 20057</strain>
    </source>
</reference>